<keyword evidence="6" id="KW-0408">Iron</keyword>
<comment type="cofactor">
    <cofactor evidence="1">
        <name>heme</name>
        <dbReference type="ChEBI" id="CHEBI:30413"/>
    </cofactor>
</comment>
<evidence type="ECO:0000256" key="1">
    <source>
        <dbReference type="ARBA" id="ARBA00001971"/>
    </source>
</evidence>
<keyword evidence="7" id="KW-0503">Monooxygenase</keyword>
<sequence>MILCPSVARTSQAYIDNVCAGRPSGLEDQEKLPYLQAMVKEVLRWKPVTAVGVPHVAEEVKDPFPDYHDDTVAYGGGSSPTTPSIDIASLRSAFEFGPGTNECGNNILPDRGYVPG</sequence>
<accession>A0A167H6J2</accession>
<dbReference type="STRING" id="1330018.A0A167H6J2"/>
<name>A0A167H6J2_CALVF</name>
<organism evidence="8 9">
    <name type="scientific">Calocera viscosa (strain TUFC12733)</name>
    <dbReference type="NCBI Taxonomy" id="1330018"/>
    <lineage>
        <taxon>Eukaryota</taxon>
        <taxon>Fungi</taxon>
        <taxon>Dikarya</taxon>
        <taxon>Basidiomycota</taxon>
        <taxon>Agaricomycotina</taxon>
        <taxon>Dacrymycetes</taxon>
        <taxon>Dacrymycetales</taxon>
        <taxon>Dacrymycetaceae</taxon>
        <taxon>Calocera</taxon>
    </lineage>
</organism>
<keyword evidence="5" id="KW-0560">Oxidoreductase</keyword>
<evidence type="ECO:0000256" key="5">
    <source>
        <dbReference type="ARBA" id="ARBA00023002"/>
    </source>
</evidence>
<dbReference type="Pfam" id="PF00067">
    <property type="entry name" value="p450"/>
    <property type="match status" value="1"/>
</dbReference>
<proteinExistence type="inferred from homology"/>
<evidence type="ECO:0000256" key="3">
    <source>
        <dbReference type="ARBA" id="ARBA00022617"/>
    </source>
</evidence>
<keyword evidence="9" id="KW-1185">Reference proteome</keyword>
<dbReference type="Proteomes" id="UP000076738">
    <property type="component" value="Unassembled WGS sequence"/>
</dbReference>
<dbReference type="InterPro" id="IPR001128">
    <property type="entry name" value="Cyt_P450"/>
</dbReference>
<dbReference type="OrthoDB" id="2789670at2759"/>
<dbReference type="SUPFAM" id="SSF48264">
    <property type="entry name" value="Cytochrome P450"/>
    <property type="match status" value="1"/>
</dbReference>
<evidence type="ECO:0000313" key="9">
    <source>
        <dbReference type="Proteomes" id="UP000076738"/>
    </source>
</evidence>
<keyword evidence="3" id="KW-0349">Heme</keyword>
<dbReference type="EMBL" id="KV417325">
    <property type="protein sequence ID" value="KZO91291.1"/>
    <property type="molecule type" value="Genomic_DNA"/>
</dbReference>
<dbReference type="GO" id="GO:0016705">
    <property type="term" value="F:oxidoreductase activity, acting on paired donors, with incorporation or reduction of molecular oxygen"/>
    <property type="evidence" value="ECO:0007669"/>
    <property type="project" value="InterPro"/>
</dbReference>
<keyword evidence="4" id="KW-0479">Metal-binding</keyword>
<dbReference type="PANTHER" id="PTHR46300">
    <property type="entry name" value="P450, PUTATIVE (EUROFUNG)-RELATED-RELATED"/>
    <property type="match status" value="1"/>
</dbReference>
<dbReference type="GO" id="GO:0020037">
    <property type="term" value="F:heme binding"/>
    <property type="evidence" value="ECO:0007669"/>
    <property type="project" value="InterPro"/>
</dbReference>
<dbReference type="AlphaFoldDB" id="A0A167H6J2"/>
<dbReference type="GO" id="GO:0004497">
    <property type="term" value="F:monooxygenase activity"/>
    <property type="evidence" value="ECO:0007669"/>
    <property type="project" value="UniProtKB-KW"/>
</dbReference>
<evidence type="ECO:0000256" key="7">
    <source>
        <dbReference type="ARBA" id="ARBA00023033"/>
    </source>
</evidence>
<comment type="similarity">
    <text evidence="2">Belongs to the cytochrome P450 family.</text>
</comment>
<evidence type="ECO:0008006" key="10">
    <source>
        <dbReference type="Google" id="ProtNLM"/>
    </source>
</evidence>
<gene>
    <name evidence="8" type="ORF">CALVIDRAFT_558216</name>
</gene>
<dbReference type="InterPro" id="IPR050364">
    <property type="entry name" value="Cytochrome_P450_fung"/>
</dbReference>
<evidence type="ECO:0000256" key="4">
    <source>
        <dbReference type="ARBA" id="ARBA00022723"/>
    </source>
</evidence>
<evidence type="ECO:0000256" key="6">
    <source>
        <dbReference type="ARBA" id="ARBA00023004"/>
    </source>
</evidence>
<reference evidence="8 9" key="1">
    <citation type="journal article" date="2016" name="Mol. Biol. Evol.">
        <title>Comparative Genomics of Early-Diverging Mushroom-Forming Fungi Provides Insights into the Origins of Lignocellulose Decay Capabilities.</title>
        <authorList>
            <person name="Nagy L.G."/>
            <person name="Riley R."/>
            <person name="Tritt A."/>
            <person name="Adam C."/>
            <person name="Daum C."/>
            <person name="Floudas D."/>
            <person name="Sun H."/>
            <person name="Yadav J.S."/>
            <person name="Pangilinan J."/>
            <person name="Larsson K.H."/>
            <person name="Matsuura K."/>
            <person name="Barry K."/>
            <person name="Labutti K."/>
            <person name="Kuo R."/>
            <person name="Ohm R.A."/>
            <person name="Bhattacharya S.S."/>
            <person name="Shirouzu T."/>
            <person name="Yoshinaga Y."/>
            <person name="Martin F.M."/>
            <person name="Grigoriev I.V."/>
            <person name="Hibbett D.S."/>
        </authorList>
    </citation>
    <scope>NUCLEOTIDE SEQUENCE [LARGE SCALE GENOMIC DNA]</scope>
    <source>
        <strain evidence="8 9">TUFC12733</strain>
    </source>
</reference>
<dbReference type="Gene3D" id="1.10.630.10">
    <property type="entry name" value="Cytochrome P450"/>
    <property type="match status" value="1"/>
</dbReference>
<protein>
    <recommendedName>
        <fullName evidence="10">Cytochrome P450</fullName>
    </recommendedName>
</protein>
<dbReference type="InterPro" id="IPR036396">
    <property type="entry name" value="Cyt_P450_sf"/>
</dbReference>
<evidence type="ECO:0000313" key="8">
    <source>
        <dbReference type="EMBL" id="KZO91291.1"/>
    </source>
</evidence>
<evidence type="ECO:0000256" key="2">
    <source>
        <dbReference type="ARBA" id="ARBA00010617"/>
    </source>
</evidence>
<dbReference type="PANTHER" id="PTHR46300:SF12">
    <property type="entry name" value="P450, PUTATIVE (EUROFUNG)-RELATED"/>
    <property type="match status" value="1"/>
</dbReference>
<dbReference type="GO" id="GO:0005506">
    <property type="term" value="F:iron ion binding"/>
    <property type="evidence" value="ECO:0007669"/>
    <property type="project" value="InterPro"/>
</dbReference>